<organism evidence="2 3">
    <name type="scientific">Castanea mollissima</name>
    <name type="common">Chinese chestnut</name>
    <dbReference type="NCBI Taxonomy" id="60419"/>
    <lineage>
        <taxon>Eukaryota</taxon>
        <taxon>Viridiplantae</taxon>
        <taxon>Streptophyta</taxon>
        <taxon>Embryophyta</taxon>
        <taxon>Tracheophyta</taxon>
        <taxon>Spermatophyta</taxon>
        <taxon>Magnoliopsida</taxon>
        <taxon>eudicotyledons</taxon>
        <taxon>Gunneridae</taxon>
        <taxon>Pentapetalae</taxon>
        <taxon>rosids</taxon>
        <taxon>fabids</taxon>
        <taxon>Fagales</taxon>
        <taxon>Fagaceae</taxon>
        <taxon>Castanea</taxon>
    </lineage>
</organism>
<name>A0A8J4RQM9_9ROSI</name>
<protein>
    <submittedName>
        <fullName evidence="2">Uncharacterized protein</fullName>
    </submittedName>
</protein>
<dbReference type="Proteomes" id="UP000737018">
    <property type="component" value="Unassembled WGS sequence"/>
</dbReference>
<evidence type="ECO:0000256" key="1">
    <source>
        <dbReference type="SAM" id="MobiDB-lite"/>
    </source>
</evidence>
<feature type="compositionally biased region" description="Basic and acidic residues" evidence="1">
    <location>
        <begin position="15"/>
        <end position="37"/>
    </location>
</feature>
<dbReference type="EMBL" id="JRKL02000145">
    <property type="protein sequence ID" value="KAF3974595.1"/>
    <property type="molecule type" value="Genomic_DNA"/>
</dbReference>
<proteinExistence type="predicted"/>
<sequence length="185" mass="20327">MTRQVDQGARSVARHQSEAPYCKHLEAEAKKEEKVEEKEESDDGSHVPYNVAEFSTQASQSGYAVDYVTQGAQGGFPGNFLNQNSQAGYSRFGTGNDFMSQDYMTHGSQGLFTQVGFNDPSQDDASQSHFGVANANPLQSQGLMNSLYSQPFAHYNTQPPLNLQAPQQQPQQGQSSQNQKIHFNG</sequence>
<dbReference type="OrthoDB" id="1749468at2759"/>
<evidence type="ECO:0000313" key="3">
    <source>
        <dbReference type="Proteomes" id="UP000737018"/>
    </source>
</evidence>
<reference evidence="2" key="1">
    <citation type="submission" date="2020-03" db="EMBL/GenBank/DDBJ databases">
        <title>Castanea mollissima Vanexum genome sequencing.</title>
        <authorList>
            <person name="Staton M."/>
        </authorList>
    </citation>
    <scope>NUCLEOTIDE SEQUENCE</scope>
    <source>
        <tissue evidence="2">Leaf</tissue>
    </source>
</reference>
<dbReference type="AlphaFoldDB" id="A0A8J4RQM9"/>
<feature type="compositionally biased region" description="Low complexity" evidence="1">
    <location>
        <begin position="158"/>
        <end position="179"/>
    </location>
</feature>
<accession>A0A8J4RQM9</accession>
<feature type="region of interest" description="Disordered" evidence="1">
    <location>
        <begin position="149"/>
        <end position="185"/>
    </location>
</feature>
<gene>
    <name evidence="2" type="ORF">CMV_002100</name>
</gene>
<evidence type="ECO:0000313" key="2">
    <source>
        <dbReference type="EMBL" id="KAF3974595.1"/>
    </source>
</evidence>
<comment type="caution">
    <text evidence="2">The sequence shown here is derived from an EMBL/GenBank/DDBJ whole genome shotgun (WGS) entry which is preliminary data.</text>
</comment>
<feature type="region of interest" description="Disordered" evidence="1">
    <location>
        <begin position="1"/>
        <end position="49"/>
    </location>
</feature>
<keyword evidence="3" id="KW-1185">Reference proteome</keyword>